<evidence type="ECO:0000256" key="1">
    <source>
        <dbReference type="ARBA" id="ARBA00022603"/>
    </source>
</evidence>
<feature type="compositionally biased region" description="Polar residues" evidence="5">
    <location>
        <begin position="16"/>
        <end position="28"/>
    </location>
</feature>
<keyword evidence="7" id="KW-1185">Reference proteome</keyword>
<dbReference type="InterPro" id="IPR021867">
    <property type="entry name" value="Bmt2/SAMTOR"/>
</dbReference>
<dbReference type="OrthoDB" id="5954793at2759"/>
<dbReference type="EMBL" id="CANTUO010000001">
    <property type="protein sequence ID" value="CAI5756517.1"/>
    <property type="molecule type" value="Genomic_DNA"/>
</dbReference>
<evidence type="ECO:0000256" key="2">
    <source>
        <dbReference type="ARBA" id="ARBA00022679"/>
    </source>
</evidence>
<evidence type="ECO:0000313" key="7">
    <source>
        <dbReference type="Proteomes" id="UP001152885"/>
    </source>
</evidence>
<dbReference type="HAMAP" id="MF_03044">
    <property type="entry name" value="BMT2"/>
    <property type="match status" value="1"/>
</dbReference>
<dbReference type="EC" id="2.1.1.-" evidence="4"/>
<comment type="subcellular location">
    <subcellularLocation>
        <location evidence="4">Nucleus</location>
        <location evidence="4">Nucleolus</location>
    </subcellularLocation>
</comment>
<sequence length="329" mass="37961">MPIKKKSSILSHKTKSITGKSNSVPKSLKPQQTRQIIRRFHVLQKNKYSILTKLRKIYPEINIDNYKELIHGKIYQNSFNIFQIPAKYSDNKIYKIDETLSITQLIEILAKIDSEIEQRGGIETYQSASTQGQTNKRGGDSSKKLIEWLRDEKYEDKLNNLTALEIGCLSPSNAITTCGIFKEITRIDLNSQDPLIIEQDFMKRPLPTAPNEKYNLISCSLVVNFVPLPKERGEMLIRITKFLKKATKDSLSCLFFVLPLPCITNSRYFDNDKLLEIMKSLGFTQSFSYEANKVAYWLFDWNGKITNKKFNKKELHSGSSRNNFCITIH</sequence>
<dbReference type="PANTHER" id="PTHR21008:SF1">
    <property type="entry name" value="25S RRNA (ADENINE(2142)-N(1))-METHYLTRANSFERASE"/>
    <property type="match status" value="1"/>
</dbReference>
<reference evidence="6" key="1">
    <citation type="submission" date="2022-12" db="EMBL/GenBank/DDBJ databases">
        <authorList>
            <person name="Brejova B."/>
        </authorList>
    </citation>
    <scope>NUCLEOTIDE SEQUENCE</scope>
</reference>
<evidence type="ECO:0000313" key="6">
    <source>
        <dbReference type="EMBL" id="CAI5756517.1"/>
    </source>
</evidence>
<evidence type="ECO:0000256" key="3">
    <source>
        <dbReference type="ARBA" id="ARBA00022691"/>
    </source>
</evidence>
<dbReference type="AlphaFoldDB" id="A0A9W4TSY2"/>
<name>A0A9W4TSY2_9ASCO</name>
<organism evidence="6 7">
    <name type="scientific">Candida verbasci</name>
    <dbReference type="NCBI Taxonomy" id="1227364"/>
    <lineage>
        <taxon>Eukaryota</taxon>
        <taxon>Fungi</taxon>
        <taxon>Dikarya</taxon>
        <taxon>Ascomycota</taxon>
        <taxon>Saccharomycotina</taxon>
        <taxon>Pichiomycetes</taxon>
        <taxon>Debaryomycetaceae</taxon>
        <taxon>Candida/Lodderomyces clade</taxon>
        <taxon>Candida</taxon>
    </lineage>
</organism>
<comment type="similarity">
    <text evidence="4">Belongs to the BMT2 family.</text>
</comment>
<proteinExistence type="inferred from homology"/>
<dbReference type="PANTHER" id="PTHR21008">
    <property type="entry name" value="S-ADENOSYLMETHIONINE SENSOR UPSTREAM OF MTORC1-RELATED"/>
    <property type="match status" value="1"/>
</dbReference>
<feature type="region of interest" description="Disordered" evidence="5">
    <location>
        <begin position="1"/>
        <end position="28"/>
    </location>
</feature>
<evidence type="ECO:0000256" key="4">
    <source>
        <dbReference type="HAMAP-Rule" id="MF_03044"/>
    </source>
</evidence>
<keyword evidence="1 4" id="KW-0489">Methyltransferase</keyword>
<gene>
    <name evidence="4" type="primary">BMT2</name>
    <name evidence="6" type="ORF">CANVERA_P1035</name>
</gene>
<protein>
    <recommendedName>
        <fullName evidence="4">25S rRNA adenine-N(1) methyltransferase</fullName>
        <ecNumber evidence="4">2.1.1.-</ecNumber>
    </recommendedName>
</protein>
<accession>A0A9W4TSY2</accession>
<comment type="function">
    <text evidence="4">S-adenosyl-L-methionine-dependent methyltransferase that specifically methylates the N(1) position of an adenine present in helix 65 in 25S rRNA.</text>
</comment>
<dbReference type="GO" id="GO:0016433">
    <property type="term" value="F:rRNA (adenine) methyltransferase activity"/>
    <property type="evidence" value="ECO:0007669"/>
    <property type="project" value="UniProtKB-UniRule"/>
</dbReference>
<comment type="caution">
    <text evidence="6">The sequence shown here is derived from an EMBL/GenBank/DDBJ whole genome shotgun (WGS) entry which is preliminary data.</text>
</comment>
<evidence type="ECO:0000256" key="5">
    <source>
        <dbReference type="SAM" id="MobiDB-lite"/>
    </source>
</evidence>
<keyword evidence="4" id="KW-0539">Nucleus</keyword>
<dbReference type="GO" id="GO:0005730">
    <property type="term" value="C:nucleolus"/>
    <property type="evidence" value="ECO:0007669"/>
    <property type="project" value="UniProtKB-SubCell"/>
</dbReference>
<dbReference type="Proteomes" id="UP001152885">
    <property type="component" value="Unassembled WGS sequence"/>
</dbReference>
<feature type="compositionally biased region" description="Basic residues" evidence="5">
    <location>
        <begin position="1"/>
        <end position="15"/>
    </location>
</feature>
<feature type="binding site" evidence="4">
    <location>
        <position position="167"/>
    </location>
    <ligand>
        <name>S-adenosyl-L-methionine</name>
        <dbReference type="ChEBI" id="CHEBI:59789"/>
    </ligand>
</feature>
<keyword evidence="2 4" id="KW-0808">Transferase</keyword>
<dbReference type="Pfam" id="PF11968">
    <property type="entry name" value="Bmt2"/>
    <property type="match status" value="1"/>
</dbReference>
<keyword evidence="3 4" id="KW-0949">S-adenosyl-L-methionine</keyword>
<feature type="binding site" evidence="4">
    <location>
        <position position="188"/>
    </location>
    <ligand>
        <name>S-adenosyl-L-methionine</name>
        <dbReference type="ChEBI" id="CHEBI:59789"/>
    </ligand>
</feature>